<dbReference type="PROSITE" id="PS51257">
    <property type="entry name" value="PROKAR_LIPOPROTEIN"/>
    <property type="match status" value="1"/>
</dbReference>
<organism evidence="1 2">
    <name type="scientific">Corallococcus coralloides (strain ATCC 25202 / DSM 2259 / NBRC 100086 / M2)</name>
    <name type="common">Myxococcus coralloides</name>
    <dbReference type="NCBI Taxonomy" id="1144275"/>
    <lineage>
        <taxon>Bacteria</taxon>
        <taxon>Pseudomonadati</taxon>
        <taxon>Myxococcota</taxon>
        <taxon>Myxococcia</taxon>
        <taxon>Myxococcales</taxon>
        <taxon>Cystobacterineae</taxon>
        <taxon>Myxococcaceae</taxon>
        <taxon>Corallococcus</taxon>
    </lineage>
</organism>
<evidence type="ECO:0000313" key="2">
    <source>
        <dbReference type="Proteomes" id="UP000007587"/>
    </source>
</evidence>
<evidence type="ECO:0000313" key="1">
    <source>
        <dbReference type="EMBL" id="AFE07569.1"/>
    </source>
</evidence>
<dbReference type="AlphaFoldDB" id="H8MP08"/>
<sequence length="86" mass="9172">MPDGSRPRLAWTVMGRAHAVGLWLCVLGGLAACPEVHRPGGKLDRAALKDALESIHETGCAEDVYKRLCPSDTEPSEECIELCGGP</sequence>
<dbReference type="KEGG" id="ccx:COCOR_07489"/>
<dbReference type="EMBL" id="CP003389">
    <property type="protein sequence ID" value="AFE07569.1"/>
    <property type="molecule type" value="Genomic_DNA"/>
</dbReference>
<proteinExistence type="predicted"/>
<evidence type="ECO:0008006" key="3">
    <source>
        <dbReference type="Google" id="ProtNLM"/>
    </source>
</evidence>
<dbReference type="Proteomes" id="UP000007587">
    <property type="component" value="Chromosome"/>
</dbReference>
<gene>
    <name evidence="1" type="ordered locus">COCOR_07489</name>
</gene>
<keyword evidence="2" id="KW-1185">Reference proteome</keyword>
<dbReference type="HOGENOM" id="CLU_2492550_0_0_7"/>
<dbReference type="InParanoid" id="H8MP08"/>
<name>H8MP08_CORCM</name>
<dbReference type="STRING" id="1144275.COCOR_07489"/>
<accession>H8MP08</accession>
<protein>
    <recommendedName>
        <fullName evidence="3">Lipoprotein</fullName>
    </recommendedName>
</protein>
<reference evidence="2" key="2">
    <citation type="submission" date="2012-03" db="EMBL/GenBank/DDBJ databases">
        <title>Genome sequence of the fruiting myxobacterium Corallococcus coralloides DSM 2259.</title>
        <authorList>
            <person name="Huntley S."/>
            <person name="Zhang Y."/>
            <person name="Treuner-Lange A."/>
            <person name="Sensen C.W."/>
            <person name="Sogaard-Andersen L."/>
        </authorList>
    </citation>
    <scope>NUCLEOTIDE SEQUENCE [LARGE SCALE GENOMIC DNA]</scope>
    <source>
        <strain evidence="2">ATCC 25202 / DSM 2259 / NBRC 100086 / M2</strain>
    </source>
</reference>
<reference evidence="1 2" key="1">
    <citation type="journal article" date="2012" name="J. Bacteriol.">
        <title>Complete Genome Sequence of the Fruiting Myxobacterium Corallococcus coralloides DSM 2259.</title>
        <authorList>
            <person name="Huntley S."/>
            <person name="Zhang Y."/>
            <person name="Treuner-Lange A."/>
            <person name="Kneip S."/>
            <person name="Sensen C.W."/>
            <person name="Sogaard-Andersen L."/>
        </authorList>
    </citation>
    <scope>NUCLEOTIDE SEQUENCE [LARGE SCALE GENOMIC DNA]</scope>
    <source>
        <strain evidence="2">ATCC 25202 / DSM 2259 / NBRC 100086 / M2</strain>
    </source>
</reference>